<evidence type="ECO:0008006" key="4">
    <source>
        <dbReference type="Google" id="ProtNLM"/>
    </source>
</evidence>
<dbReference type="InterPro" id="IPR032675">
    <property type="entry name" value="LRR_dom_sf"/>
</dbReference>
<evidence type="ECO:0000313" key="2">
    <source>
        <dbReference type="EMBL" id="ONK66550.1"/>
    </source>
</evidence>
<accession>A0A5P1ERB5</accession>
<gene>
    <name evidence="2" type="ORF">A4U43_C06F9360</name>
</gene>
<feature type="non-terminal residue" evidence="2">
    <location>
        <position position="188"/>
    </location>
</feature>
<dbReference type="AlphaFoldDB" id="A0A5P1ERB5"/>
<keyword evidence="3" id="KW-1185">Reference proteome</keyword>
<dbReference type="SUPFAM" id="SSF52058">
    <property type="entry name" value="L domain-like"/>
    <property type="match status" value="1"/>
</dbReference>
<reference evidence="3" key="1">
    <citation type="journal article" date="2017" name="Nat. Commun.">
        <title>The asparagus genome sheds light on the origin and evolution of a young Y chromosome.</title>
        <authorList>
            <person name="Harkess A."/>
            <person name="Zhou J."/>
            <person name="Xu C."/>
            <person name="Bowers J.E."/>
            <person name="Van der Hulst R."/>
            <person name="Ayyampalayam S."/>
            <person name="Mercati F."/>
            <person name="Riccardi P."/>
            <person name="McKain M.R."/>
            <person name="Kakrana A."/>
            <person name="Tang H."/>
            <person name="Ray J."/>
            <person name="Groenendijk J."/>
            <person name="Arikit S."/>
            <person name="Mathioni S.M."/>
            <person name="Nakano M."/>
            <person name="Shan H."/>
            <person name="Telgmann-Rauber A."/>
            <person name="Kanno A."/>
            <person name="Yue Z."/>
            <person name="Chen H."/>
            <person name="Li W."/>
            <person name="Chen Y."/>
            <person name="Xu X."/>
            <person name="Zhang Y."/>
            <person name="Luo S."/>
            <person name="Chen H."/>
            <person name="Gao J."/>
            <person name="Mao Z."/>
            <person name="Pires J.C."/>
            <person name="Luo M."/>
            <person name="Kudrna D."/>
            <person name="Wing R.A."/>
            <person name="Meyers B.C."/>
            <person name="Yi K."/>
            <person name="Kong H."/>
            <person name="Lavrijsen P."/>
            <person name="Sunseri F."/>
            <person name="Falavigna A."/>
            <person name="Ye Y."/>
            <person name="Leebens-Mack J.H."/>
            <person name="Chen G."/>
        </authorList>
    </citation>
    <scope>NUCLEOTIDE SEQUENCE [LARGE SCALE GENOMIC DNA]</scope>
    <source>
        <strain evidence="3">cv. DH0086</strain>
    </source>
</reference>
<dbReference type="Gene3D" id="3.80.10.10">
    <property type="entry name" value="Ribonuclease Inhibitor"/>
    <property type="match status" value="1"/>
</dbReference>
<sequence length="188" mass="20132">MEKVADLKAKGVDTIAYVSVDDAFVIKAWKESLNLAPTTSSCSQKATTTSPGLLVSSSNSATSPWALESGPNAMPLGERLRRRESCDPSTGRVADISLRGESPDPILARSGLMTGSLSPALCRLDRLDSLILADWKQVSGPIPSCISSLSFLRHLDLVGNQISGQIPCTLPRNNVLVDQSQSLERRII</sequence>
<organism evidence="2 3">
    <name type="scientific">Asparagus officinalis</name>
    <name type="common">Garden asparagus</name>
    <dbReference type="NCBI Taxonomy" id="4686"/>
    <lineage>
        <taxon>Eukaryota</taxon>
        <taxon>Viridiplantae</taxon>
        <taxon>Streptophyta</taxon>
        <taxon>Embryophyta</taxon>
        <taxon>Tracheophyta</taxon>
        <taxon>Spermatophyta</taxon>
        <taxon>Magnoliopsida</taxon>
        <taxon>Liliopsida</taxon>
        <taxon>Asparagales</taxon>
        <taxon>Asparagaceae</taxon>
        <taxon>Asparagoideae</taxon>
        <taxon>Asparagus</taxon>
    </lineage>
</organism>
<evidence type="ECO:0000256" key="1">
    <source>
        <dbReference type="ARBA" id="ARBA00022729"/>
    </source>
</evidence>
<dbReference type="InterPro" id="IPR053211">
    <property type="entry name" value="DNA_repair-toleration"/>
</dbReference>
<dbReference type="PANTHER" id="PTHR48060">
    <property type="entry name" value="DNA DAMAGE-REPAIR/TOLERATION PROTEIN DRT100"/>
    <property type="match status" value="1"/>
</dbReference>
<name>A0A5P1ERB5_ASPOF</name>
<dbReference type="Gene3D" id="3.40.30.10">
    <property type="entry name" value="Glutaredoxin"/>
    <property type="match status" value="1"/>
</dbReference>
<keyword evidence="1" id="KW-0732">Signal</keyword>
<dbReference type="Gramene" id="ONK66550">
    <property type="protein sequence ID" value="ONK66550"/>
    <property type="gene ID" value="A4U43_C06F9360"/>
</dbReference>
<dbReference type="EMBL" id="CM007386">
    <property type="protein sequence ID" value="ONK66550.1"/>
    <property type="molecule type" value="Genomic_DNA"/>
</dbReference>
<dbReference type="PANTHER" id="PTHR48060:SF7">
    <property type="entry name" value="DNA DAMAGE-REPAIR_TOLERATION PROTEIN DRT100"/>
    <property type="match status" value="1"/>
</dbReference>
<dbReference type="Proteomes" id="UP000243459">
    <property type="component" value="Chromosome 6"/>
</dbReference>
<evidence type="ECO:0000313" key="3">
    <source>
        <dbReference type="Proteomes" id="UP000243459"/>
    </source>
</evidence>
<proteinExistence type="predicted"/>
<protein>
    <recommendedName>
        <fullName evidence="4">Glutaredoxin-dependent peroxiredoxin</fullName>
    </recommendedName>
</protein>